<organism evidence="2 3">
    <name type="scientific">Labrys wisconsinensis</name>
    <dbReference type="NCBI Taxonomy" id="425677"/>
    <lineage>
        <taxon>Bacteria</taxon>
        <taxon>Pseudomonadati</taxon>
        <taxon>Pseudomonadota</taxon>
        <taxon>Alphaproteobacteria</taxon>
        <taxon>Hyphomicrobiales</taxon>
        <taxon>Xanthobacteraceae</taxon>
        <taxon>Labrys</taxon>
    </lineage>
</organism>
<sequence>MSTMLKSSLAAGLAALLIAAPVRAADPSVPLREGQGVTTELGAGARAITYWVSAPDGWHVVTTVDAGPGDAVQQRLVVRFAAVLAPGQSQLISVPFAAGEAQPVLRIRRIGDRIEVALAPGPSA</sequence>
<accession>A0ABU0JP22</accession>
<evidence type="ECO:0000313" key="3">
    <source>
        <dbReference type="Proteomes" id="UP001242480"/>
    </source>
</evidence>
<dbReference type="RefSeq" id="WP_307285663.1">
    <property type="nucleotide sequence ID" value="NZ_JAUSVX010000029.1"/>
</dbReference>
<evidence type="ECO:0000256" key="1">
    <source>
        <dbReference type="SAM" id="SignalP"/>
    </source>
</evidence>
<reference evidence="2 3" key="1">
    <citation type="submission" date="2023-07" db="EMBL/GenBank/DDBJ databases">
        <title>Genomic Encyclopedia of Type Strains, Phase IV (KMG-IV): sequencing the most valuable type-strain genomes for metagenomic binning, comparative biology and taxonomic classification.</title>
        <authorList>
            <person name="Goeker M."/>
        </authorList>
    </citation>
    <scope>NUCLEOTIDE SEQUENCE [LARGE SCALE GENOMIC DNA]</scope>
    <source>
        <strain evidence="2 3">DSM 19619</strain>
    </source>
</reference>
<keyword evidence="3" id="KW-1185">Reference proteome</keyword>
<name>A0ABU0JP22_9HYPH</name>
<dbReference type="Proteomes" id="UP001242480">
    <property type="component" value="Unassembled WGS sequence"/>
</dbReference>
<comment type="caution">
    <text evidence="2">The sequence shown here is derived from an EMBL/GenBank/DDBJ whole genome shotgun (WGS) entry which is preliminary data.</text>
</comment>
<proteinExistence type="predicted"/>
<feature type="chain" id="PRO_5046352738" evidence="1">
    <location>
        <begin position="25"/>
        <end position="124"/>
    </location>
</feature>
<feature type="signal peptide" evidence="1">
    <location>
        <begin position="1"/>
        <end position="24"/>
    </location>
</feature>
<protein>
    <submittedName>
        <fullName evidence="2">Uncharacterized protein</fullName>
    </submittedName>
</protein>
<gene>
    <name evidence="2" type="ORF">QO011_008076</name>
</gene>
<dbReference type="EMBL" id="JAUSVX010000029">
    <property type="protein sequence ID" value="MDQ0475034.1"/>
    <property type="molecule type" value="Genomic_DNA"/>
</dbReference>
<evidence type="ECO:0000313" key="2">
    <source>
        <dbReference type="EMBL" id="MDQ0475034.1"/>
    </source>
</evidence>
<keyword evidence="1" id="KW-0732">Signal</keyword>